<proteinExistence type="predicted"/>
<dbReference type="EMBL" id="REGN01003551">
    <property type="protein sequence ID" value="RNA22018.1"/>
    <property type="molecule type" value="Genomic_DNA"/>
</dbReference>
<reference evidence="1 2" key="1">
    <citation type="journal article" date="2018" name="Sci. Rep.">
        <title>Genomic signatures of local adaptation to the degree of environmental predictability in rotifers.</title>
        <authorList>
            <person name="Franch-Gras L."/>
            <person name="Hahn C."/>
            <person name="Garcia-Roger E.M."/>
            <person name="Carmona M.J."/>
            <person name="Serra M."/>
            <person name="Gomez A."/>
        </authorList>
    </citation>
    <scope>NUCLEOTIDE SEQUENCE [LARGE SCALE GENOMIC DNA]</scope>
    <source>
        <strain evidence="1">HYR1</strain>
    </source>
</reference>
<name>A0A3M7RFI8_BRAPC</name>
<keyword evidence="2" id="KW-1185">Reference proteome</keyword>
<organism evidence="1 2">
    <name type="scientific">Brachionus plicatilis</name>
    <name type="common">Marine rotifer</name>
    <name type="synonym">Brachionus muelleri</name>
    <dbReference type="NCBI Taxonomy" id="10195"/>
    <lineage>
        <taxon>Eukaryota</taxon>
        <taxon>Metazoa</taxon>
        <taxon>Spiralia</taxon>
        <taxon>Gnathifera</taxon>
        <taxon>Rotifera</taxon>
        <taxon>Eurotatoria</taxon>
        <taxon>Monogononta</taxon>
        <taxon>Pseudotrocha</taxon>
        <taxon>Ploima</taxon>
        <taxon>Brachionidae</taxon>
        <taxon>Brachionus</taxon>
    </lineage>
</organism>
<evidence type="ECO:0000313" key="2">
    <source>
        <dbReference type="Proteomes" id="UP000276133"/>
    </source>
</evidence>
<evidence type="ECO:0000313" key="1">
    <source>
        <dbReference type="EMBL" id="RNA22018.1"/>
    </source>
</evidence>
<accession>A0A3M7RFI8</accession>
<dbReference type="Proteomes" id="UP000276133">
    <property type="component" value="Unassembled WGS sequence"/>
</dbReference>
<comment type="caution">
    <text evidence="1">The sequence shown here is derived from an EMBL/GenBank/DDBJ whole genome shotgun (WGS) entry which is preliminary data.</text>
</comment>
<dbReference type="AlphaFoldDB" id="A0A3M7RFI8"/>
<protein>
    <submittedName>
        <fullName evidence="1">Uncharacterized protein</fullName>
    </submittedName>
</protein>
<gene>
    <name evidence="1" type="ORF">BpHYR1_046545</name>
</gene>
<sequence>MINTMLSKILMLFDIHHQQFRTTLLRNFFPYFNTTKILVRSYNKRFFLIIVFYLVRSPPGKTIFLIFESQSERENSLIVLSKL</sequence>